<organism evidence="3 4">
    <name type="scientific">Aquirufa nivalisilvae</name>
    <dbReference type="NCBI Taxonomy" id="2516557"/>
    <lineage>
        <taxon>Bacteria</taxon>
        <taxon>Pseudomonadati</taxon>
        <taxon>Bacteroidota</taxon>
        <taxon>Cytophagia</taxon>
        <taxon>Cytophagales</taxon>
        <taxon>Flectobacillaceae</taxon>
        <taxon>Aquirufa</taxon>
    </lineage>
</organism>
<dbReference type="EMBL" id="CP029346">
    <property type="protein sequence ID" value="AWL08061.1"/>
    <property type="molecule type" value="Genomic_DNA"/>
</dbReference>
<proteinExistence type="predicted"/>
<dbReference type="Pfam" id="PF02668">
    <property type="entry name" value="TauD"/>
    <property type="match status" value="1"/>
</dbReference>
<protein>
    <recommendedName>
        <fullName evidence="2">TauD/TfdA-like domain-containing protein</fullName>
    </recommendedName>
</protein>
<sequence length="260" mass="30057">MKFFKKINFTTEQETIAELTEAVKQYKVIHLAGYNLPIPLEQFYINFADSIGTPFNEDEDLITGERKDNRWIDISYDPAIPDRYRSSNTRQPLHTDDSYVELGDEKSLQFFYCTSRAARGGATTFFDLPDLVDCLKIDGQDDLLERLMTITVNFDKAGHKKVRKILDQDELGWLANWNYFCVDKDNTPEALQLVEDFHQFLETRVINAGLVLPVQLERGEAAFFHDDRILHGRNAYFASQKGERCLIKGKIILEPDFQLS</sequence>
<dbReference type="Proteomes" id="UP000245468">
    <property type="component" value="Chromosome"/>
</dbReference>
<dbReference type="KEGG" id="psez:HME7025_00178"/>
<dbReference type="RefSeq" id="WP_109321837.1">
    <property type="nucleotide sequence ID" value="NZ_CP029346.1"/>
</dbReference>
<dbReference type="InterPro" id="IPR003819">
    <property type="entry name" value="TauD/TfdA-like"/>
</dbReference>
<evidence type="ECO:0000313" key="3">
    <source>
        <dbReference type="EMBL" id="AWL08061.1"/>
    </source>
</evidence>
<accession>A0A2S2DRN5</accession>
<dbReference type="InterPro" id="IPR042098">
    <property type="entry name" value="TauD-like_sf"/>
</dbReference>
<feature type="domain" description="TauD/TfdA-like" evidence="2">
    <location>
        <begin position="13"/>
        <end position="244"/>
    </location>
</feature>
<dbReference type="Gene3D" id="3.60.130.10">
    <property type="entry name" value="Clavaminate synthase-like"/>
    <property type="match status" value="1"/>
</dbReference>
<evidence type="ECO:0000256" key="1">
    <source>
        <dbReference type="ARBA" id="ARBA00023002"/>
    </source>
</evidence>
<keyword evidence="4" id="KW-1185">Reference proteome</keyword>
<dbReference type="GO" id="GO:0016706">
    <property type="term" value="F:2-oxoglutarate-dependent dioxygenase activity"/>
    <property type="evidence" value="ECO:0007669"/>
    <property type="project" value="UniProtKB-ARBA"/>
</dbReference>
<reference evidence="4" key="1">
    <citation type="submission" date="2018-05" db="EMBL/GenBank/DDBJ databases">
        <title>Pseudarcicella sp. HME7025 Genome sequencing and assembly.</title>
        <authorList>
            <person name="Kim H."/>
            <person name="Kang H."/>
            <person name="Joh K."/>
        </authorList>
    </citation>
    <scope>NUCLEOTIDE SEQUENCE [LARGE SCALE GENOMIC DNA]</scope>
    <source>
        <strain evidence="4">HME7025</strain>
    </source>
</reference>
<evidence type="ECO:0000259" key="2">
    <source>
        <dbReference type="Pfam" id="PF02668"/>
    </source>
</evidence>
<name>A0A2S2DRN5_9BACT</name>
<dbReference type="OrthoDB" id="1418281at2"/>
<evidence type="ECO:0000313" key="4">
    <source>
        <dbReference type="Proteomes" id="UP000245468"/>
    </source>
</evidence>
<dbReference type="AlphaFoldDB" id="A0A2S2DRN5"/>
<gene>
    <name evidence="3" type="ORF">HME7025_00178</name>
</gene>
<keyword evidence="1" id="KW-0560">Oxidoreductase</keyword>
<dbReference type="SUPFAM" id="SSF51197">
    <property type="entry name" value="Clavaminate synthase-like"/>
    <property type="match status" value="1"/>
</dbReference>